<keyword evidence="3" id="KW-1185">Reference proteome</keyword>
<dbReference type="RefSeq" id="WP_166510123.1">
    <property type="nucleotide sequence ID" value="NZ_VNHM01000001.1"/>
</dbReference>
<dbReference type="EMBL" id="VNHM01000001">
    <property type="protein sequence ID" value="TYO97749.1"/>
    <property type="molecule type" value="Genomic_DNA"/>
</dbReference>
<keyword evidence="1" id="KW-0812">Transmembrane</keyword>
<name>A0A5S4ZYD8_9FIRM</name>
<gene>
    <name evidence="2" type="ORF">LX24_00030</name>
</gene>
<evidence type="ECO:0000313" key="2">
    <source>
        <dbReference type="EMBL" id="TYO97749.1"/>
    </source>
</evidence>
<reference evidence="2 3" key="1">
    <citation type="submission" date="2019-07" db="EMBL/GenBank/DDBJ databases">
        <title>Genomic Encyclopedia of Type Strains, Phase I: the one thousand microbial genomes (KMG-I) project.</title>
        <authorList>
            <person name="Kyrpides N."/>
        </authorList>
    </citation>
    <scope>NUCLEOTIDE SEQUENCE [LARGE SCALE GENOMIC DNA]</scope>
    <source>
        <strain evidence="2 3">DSM 6562</strain>
    </source>
</reference>
<keyword evidence="1" id="KW-1133">Transmembrane helix</keyword>
<comment type="caution">
    <text evidence="2">The sequence shown here is derived from an EMBL/GenBank/DDBJ whole genome shotgun (WGS) entry which is preliminary data.</text>
</comment>
<feature type="transmembrane region" description="Helical" evidence="1">
    <location>
        <begin position="116"/>
        <end position="141"/>
    </location>
</feature>
<dbReference type="AlphaFoldDB" id="A0A5S4ZYD8"/>
<accession>A0A5S4ZYD8</accession>
<proteinExistence type="predicted"/>
<sequence>MAKFFIELLQYEFNLTEEDINLLQKTMRKQSRTERRYYYQNLKTKEKDFIHYLQEIYQSLEPEGQKQWLDTVVQSMLDRGGDPDISDALVMKIIGPLTVYNQLRIKSETDGIKLNILVNFGGLGTVIILFGAITALVMYLFSR</sequence>
<keyword evidence="1" id="KW-0472">Membrane</keyword>
<evidence type="ECO:0000313" key="3">
    <source>
        <dbReference type="Proteomes" id="UP000323166"/>
    </source>
</evidence>
<organism evidence="2 3">
    <name type="scientific">Desulfallas thermosapovorans DSM 6562</name>
    <dbReference type="NCBI Taxonomy" id="1121431"/>
    <lineage>
        <taxon>Bacteria</taxon>
        <taxon>Bacillati</taxon>
        <taxon>Bacillota</taxon>
        <taxon>Clostridia</taxon>
        <taxon>Eubacteriales</taxon>
        <taxon>Desulfallaceae</taxon>
        <taxon>Desulfallas</taxon>
    </lineage>
</organism>
<protein>
    <submittedName>
        <fullName evidence="2">Uncharacterized protein</fullName>
    </submittedName>
</protein>
<dbReference type="Proteomes" id="UP000323166">
    <property type="component" value="Unassembled WGS sequence"/>
</dbReference>
<evidence type="ECO:0000256" key="1">
    <source>
        <dbReference type="SAM" id="Phobius"/>
    </source>
</evidence>